<proteinExistence type="predicted"/>
<reference evidence="1 2" key="1">
    <citation type="journal article" date="2016" name="Nat. Commun.">
        <title>Extremotolerant tardigrade genome and improved radiotolerance of human cultured cells by tardigrade-unique protein.</title>
        <authorList>
            <person name="Hashimoto T."/>
            <person name="Horikawa D.D."/>
            <person name="Saito Y."/>
            <person name="Kuwahara H."/>
            <person name="Kozuka-Hata H."/>
            <person name="Shin-I T."/>
            <person name="Minakuchi Y."/>
            <person name="Ohishi K."/>
            <person name="Motoyama A."/>
            <person name="Aizu T."/>
            <person name="Enomoto A."/>
            <person name="Kondo K."/>
            <person name="Tanaka S."/>
            <person name="Hara Y."/>
            <person name="Koshikawa S."/>
            <person name="Sagara H."/>
            <person name="Miura T."/>
            <person name="Yokobori S."/>
            <person name="Miyagawa K."/>
            <person name="Suzuki Y."/>
            <person name="Kubo T."/>
            <person name="Oyama M."/>
            <person name="Kohara Y."/>
            <person name="Fujiyama A."/>
            <person name="Arakawa K."/>
            <person name="Katayama T."/>
            <person name="Toyoda A."/>
            <person name="Kunieda T."/>
        </authorList>
    </citation>
    <scope>NUCLEOTIDE SEQUENCE [LARGE SCALE GENOMIC DNA]</scope>
    <source>
        <strain evidence="1 2">YOKOZUNA-1</strain>
    </source>
</reference>
<organism evidence="1 2">
    <name type="scientific">Ramazzottius varieornatus</name>
    <name type="common">Water bear</name>
    <name type="synonym">Tardigrade</name>
    <dbReference type="NCBI Taxonomy" id="947166"/>
    <lineage>
        <taxon>Eukaryota</taxon>
        <taxon>Metazoa</taxon>
        <taxon>Ecdysozoa</taxon>
        <taxon>Tardigrada</taxon>
        <taxon>Eutardigrada</taxon>
        <taxon>Parachela</taxon>
        <taxon>Hypsibioidea</taxon>
        <taxon>Ramazzottiidae</taxon>
        <taxon>Ramazzottius</taxon>
    </lineage>
</organism>
<gene>
    <name evidence="1" type="primary">RvY_00351-1</name>
    <name evidence="1" type="synonym">RvY_00351.1</name>
    <name evidence="1" type="ORF">RvY_00351</name>
</gene>
<dbReference type="EMBL" id="BDGG01000001">
    <property type="protein sequence ID" value="GAU87519.1"/>
    <property type="molecule type" value="Genomic_DNA"/>
</dbReference>
<sequence>MTVYAKGFHHPAVRRVGFQTVVHRCFVKVKVAEVFPYQRNAGAGPFGDSDDEENDYDHWSVYFKSFGRTLVQIAGRDFFVLSESDLALINGTPYWVDDKQVIPNPAVPYFLTSNVRRLDEH</sequence>
<accession>A0A1D1UCH7</accession>
<evidence type="ECO:0000313" key="2">
    <source>
        <dbReference type="Proteomes" id="UP000186922"/>
    </source>
</evidence>
<dbReference type="AlphaFoldDB" id="A0A1D1UCH7"/>
<evidence type="ECO:0000313" key="1">
    <source>
        <dbReference type="EMBL" id="GAU87519.1"/>
    </source>
</evidence>
<name>A0A1D1UCH7_RAMVA</name>
<protein>
    <submittedName>
        <fullName evidence="1">Uncharacterized protein</fullName>
    </submittedName>
</protein>
<keyword evidence="2" id="KW-1185">Reference proteome</keyword>
<dbReference type="Proteomes" id="UP000186922">
    <property type="component" value="Unassembled WGS sequence"/>
</dbReference>
<comment type="caution">
    <text evidence="1">The sequence shown here is derived from an EMBL/GenBank/DDBJ whole genome shotgun (WGS) entry which is preliminary data.</text>
</comment>